<dbReference type="PANTHER" id="PTHR33099:SF7">
    <property type="entry name" value="MYND-TYPE DOMAIN-CONTAINING PROTEIN"/>
    <property type="match status" value="1"/>
</dbReference>
<protein>
    <submittedName>
        <fullName evidence="1">Uncharacterized protein</fullName>
    </submittedName>
</protein>
<organism evidence="1 2">
    <name type="scientific">Fusarium poae</name>
    <dbReference type="NCBI Taxonomy" id="36050"/>
    <lineage>
        <taxon>Eukaryota</taxon>
        <taxon>Fungi</taxon>
        <taxon>Dikarya</taxon>
        <taxon>Ascomycota</taxon>
        <taxon>Pezizomycotina</taxon>
        <taxon>Sordariomycetes</taxon>
        <taxon>Hypocreomycetidae</taxon>
        <taxon>Hypocreales</taxon>
        <taxon>Nectriaceae</taxon>
        <taxon>Fusarium</taxon>
    </lineage>
</organism>
<dbReference type="OMA" id="RYHDTVA"/>
<name>A0A1B8AGJ3_FUSPO</name>
<reference evidence="1 2" key="1">
    <citation type="submission" date="2016-06" db="EMBL/GenBank/DDBJ databases">
        <title>Living apart together: crosstalk between the core and supernumerary genomes in a fungal plant pathogen.</title>
        <authorList>
            <person name="Vanheule A."/>
            <person name="Audenaert K."/>
            <person name="Warris S."/>
            <person name="Van De Geest H."/>
            <person name="Schijlen E."/>
            <person name="Hofte M."/>
            <person name="De Saeger S."/>
            <person name="Haesaert G."/>
            <person name="Waalwijk C."/>
            <person name="Van Der Lee T."/>
        </authorList>
    </citation>
    <scope>NUCLEOTIDE SEQUENCE [LARGE SCALE GENOMIC DNA]</scope>
    <source>
        <strain evidence="1 2">2516</strain>
    </source>
</reference>
<dbReference type="EMBL" id="LYXU01000004">
    <property type="protein sequence ID" value="OBS19613.1"/>
    <property type="molecule type" value="Genomic_DNA"/>
</dbReference>
<dbReference type="Gene3D" id="2.60.120.620">
    <property type="entry name" value="q2cbj1_9rhob like domain"/>
    <property type="match status" value="1"/>
</dbReference>
<dbReference type="PANTHER" id="PTHR33099">
    <property type="entry name" value="FE2OG DIOXYGENASE DOMAIN-CONTAINING PROTEIN"/>
    <property type="match status" value="1"/>
</dbReference>
<gene>
    <name evidence="1" type="ORF">FPOA_11338</name>
</gene>
<dbReference type="Proteomes" id="UP000091967">
    <property type="component" value="Unassembled WGS sequence"/>
</dbReference>
<dbReference type="AlphaFoldDB" id="A0A1B8AGJ3"/>
<evidence type="ECO:0000313" key="1">
    <source>
        <dbReference type="EMBL" id="OBS19613.1"/>
    </source>
</evidence>
<evidence type="ECO:0000313" key="2">
    <source>
        <dbReference type="Proteomes" id="UP000091967"/>
    </source>
</evidence>
<keyword evidence="2" id="KW-1185">Reference proteome</keyword>
<proteinExistence type="predicted"/>
<comment type="caution">
    <text evidence="1">The sequence shown here is derived from an EMBL/GenBank/DDBJ whole genome shotgun (WGS) entry which is preliminary data.</text>
</comment>
<accession>A0A1B8AGJ3</accession>
<sequence length="912" mass="104444">MKTEMEVSVHHLLSRKMINARCVRHSTQLNRPVISQPRNLIPLPLKKDDAQTIKSVCRQAPFGHGDKTLVDTSVCNTWELDASKFELGNPEWLNFFDKMVQDTAVGLGLNEVLAKPHKLLLYEPGSFFKPHKDSEKEQGMVGTLIICLPSQHEGGDVHLSFGSQFKHFSTAPASKFDLTSISWFSDVTHEVTKLTSGYRLVLTYKLFIRGNSFISASTARDKTEHLRALLDKWKSQSWQPDRIIYPLSHLYTKTSICLANMKGRDRGVTHSLNKICSEIGFYFMLAHATHVRTGGDDYGDYDEESEEYTNLTSVYTPLGVQVASDVTIGDNEILGYNINKEEPDSEDEGEFTGNENMAPTFRYHKTVVVLVLKDRLRKYLEKFVGFTVSAQKSQNDHLTEMVLQDLANNRDDAYTEQAAAGFVDNVLRCSTEPQEQTVRLISKWALELDSIAMFRTCVQATYAPLGPRAPTGDRCPHYVYAKAVSDELSSHLRAHYDGKEYTIDWDYWLKDLVQANNKATEFDAFCTIFKSSARHEPLVESFAAWAVPIGDKKLASQTIWTLSDEKYLFRVLITRNADSEWVLQSFLPTVVPRFHRSLVWTFLRGITAGRFGPFKNSKELYKCIIEHGKEDLSLYGNDILEQERGQIGFHSSHFISTYTINTHHDDVDHQTTCKRFFRMIKESYIHGAEQEALGLLEQSCQRLIEERQVWSSLSVYHLMSNFLEPFVILLETSNVPPVPAIRQFFEVVLQDVVHQPIMTLPVQLMGWAHEKVFCTSLPNCSPCQSLNAFLENPQQQIWHFPAAKYLRQHVERQLTDSIYSLQTIKIRQPHTLVVTKLGTHYDKSLRDWQQKAQQISHSIRGLRRDYMKSLLGEEKYNALVMIGQPEQRNVGTTGQINGNYAQTDTKRRRIWE</sequence>